<evidence type="ECO:0000313" key="3">
    <source>
        <dbReference type="Proteomes" id="UP001151699"/>
    </source>
</evidence>
<feature type="domain" description="EGF-like" evidence="1">
    <location>
        <begin position="337"/>
        <end position="370"/>
    </location>
</feature>
<gene>
    <name evidence="2" type="ORF">Bhyg_02703</name>
</gene>
<dbReference type="InterPro" id="IPR000742">
    <property type="entry name" value="EGF"/>
</dbReference>
<reference evidence="2" key="1">
    <citation type="submission" date="2022-07" db="EMBL/GenBank/DDBJ databases">
        <authorList>
            <person name="Trinca V."/>
            <person name="Uliana J.V.C."/>
            <person name="Torres T.T."/>
            <person name="Ward R.J."/>
            <person name="Monesi N."/>
        </authorList>
    </citation>
    <scope>NUCLEOTIDE SEQUENCE</scope>
    <source>
        <strain evidence="2">HSMRA1968</strain>
        <tissue evidence="2">Whole embryos</tissue>
    </source>
</reference>
<protein>
    <submittedName>
        <fullName evidence="2">Epidermal growth factor-like protein</fullName>
    </submittedName>
</protein>
<dbReference type="Pfam" id="PF02363">
    <property type="entry name" value="C_tripleX"/>
    <property type="match status" value="7"/>
</dbReference>
<dbReference type="InterPro" id="IPR003341">
    <property type="entry name" value="Cys_rich_tripleX"/>
</dbReference>
<proteinExistence type="predicted"/>
<name>A0A9Q0S8M6_9DIPT</name>
<sequence length="410" mass="44441">MEKIELPALYIFYRLDIRNQAKNADVDKIDVITSCTMATVKNAIVFLIFVTVASRIFGQSGIKTAQQSVYPNLTEFRNASNTIIYNVVGNSTHFYDVIRYPQFNSTKDKFLNQTLSHIASGVCVKEVPTASLIDDPRNGIPIGNGSTPSMSRIQVCCEGYQRNPHIFRKCDPVCNQECVNGICVAPNRCQCYPDHVQNLAGYCVATCPIGCFNGECNSNECHCKPGYQLEPNRKFCVPKCSQGCLNGNCTEPDVCSCHAGFELIRGKCTPICEGGCQFGECVAPGQCSCIAGYKKANGRCEPICARGCNNGRCAKPNICECNPGWSLDSTGINCVPGCSRPCLNGICSAADTCTCNKGYVLDNVDPFKCIAHCPNGCPNGICSAPNFCLCNIGFVKDRSVKGSQVCVPRQ</sequence>
<dbReference type="Proteomes" id="UP001151699">
    <property type="component" value="Chromosome A"/>
</dbReference>
<feature type="domain" description="EGF-like" evidence="1">
    <location>
        <begin position="372"/>
        <end position="407"/>
    </location>
</feature>
<keyword evidence="3" id="KW-1185">Reference proteome</keyword>
<accession>A0A9Q0S8M6</accession>
<feature type="domain" description="EGF-like" evidence="1">
    <location>
        <begin position="239"/>
        <end position="269"/>
    </location>
</feature>
<dbReference type="EMBL" id="WJQU01000001">
    <property type="protein sequence ID" value="KAJ6647480.1"/>
    <property type="molecule type" value="Genomic_DNA"/>
</dbReference>
<dbReference type="SMART" id="SM00181">
    <property type="entry name" value="EGF"/>
    <property type="match status" value="7"/>
</dbReference>
<comment type="caution">
    <text evidence="2">The sequence shown here is derived from an EMBL/GenBank/DDBJ whole genome shotgun (WGS) entry which is preliminary data.</text>
</comment>
<evidence type="ECO:0000259" key="1">
    <source>
        <dbReference type="SMART" id="SM00181"/>
    </source>
</evidence>
<dbReference type="Gene3D" id="2.10.25.10">
    <property type="entry name" value="Laminin"/>
    <property type="match status" value="6"/>
</dbReference>
<dbReference type="PANTHER" id="PTHR24047:SF32">
    <property type="entry name" value="FI01909P-RELATED"/>
    <property type="match status" value="1"/>
</dbReference>
<dbReference type="PANTHER" id="PTHR24047">
    <property type="entry name" value="FI01909P-RELATED"/>
    <property type="match status" value="1"/>
</dbReference>
<feature type="domain" description="EGF-like" evidence="1">
    <location>
        <begin position="206"/>
        <end position="237"/>
    </location>
</feature>
<organism evidence="2 3">
    <name type="scientific">Pseudolycoriella hygida</name>
    <dbReference type="NCBI Taxonomy" id="35572"/>
    <lineage>
        <taxon>Eukaryota</taxon>
        <taxon>Metazoa</taxon>
        <taxon>Ecdysozoa</taxon>
        <taxon>Arthropoda</taxon>
        <taxon>Hexapoda</taxon>
        <taxon>Insecta</taxon>
        <taxon>Pterygota</taxon>
        <taxon>Neoptera</taxon>
        <taxon>Endopterygota</taxon>
        <taxon>Diptera</taxon>
        <taxon>Nematocera</taxon>
        <taxon>Sciaroidea</taxon>
        <taxon>Sciaridae</taxon>
        <taxon>Pseudolycoriella</taxon>
    </lineage>
</organism>
<evidence type="ECO:0000313" key="2">
    <source>
        <dbReference type="EMBL" id="KAJ6647480.1"/>
    </source>
</evidence>
<feature type="domain" description="EGF-like" evidence="1">
    <location>
        <begin position="303"/>
        <end position="335"/>
    </location>
</feature>
<feature type="domain" description="EGF-like" evidence="1">
    <location>
        <begin position="173"/>
        <end position="204"/>
    </location>
</feature>
<feature type="domain" description="EGF-like" evidence="1">
    <location>
        <begin position="271"/>
        <end position="301"/>
    </location>
</feature>
<dbReference type="InterPro" id="IPR053255">
    <property type="entry name" value="EGF-like_domain"/>
</dbReference>
<dbReference type="AlphaFoldDB" id="A0A9Q0S8M6"/>
<dbReference type="OrthoDB" id="10060424at2759"/>